<dbReference type="Proteomes" id="UP001597369">
    <property type="component" value="Unassembled WGS sequence"/>
</dbReference>
<keyword evidence="1" id="KW-0472">Membrane</keyword>
<keyword evidence="4" id="KW-1185">Reference proteome</keyword>
<evidence type="ECO:0000313" key="4">
    <source>
        <dbReference type="Proteomes" id="UP001597369"/>
    </source>
</evidence>
<comment type="caution">
    <text evidence="3">The sequence shown here is derived from an EMBL/GenBank/DDBJ whole genome shotgun (WGS) entry which is preliminary data.</text>
</comment>
<evidence type="ECO:0000313" key="3">
    <source>
        <dbReference type="EMBL" id="MFD2066981.1"/>
    </source>
</evidence>
<name>A0ABW4WXS5_9BACT</name>
<proteinExistence type="predicted"/>
<dbReference type="Pfam" id="PF02517">
    <property type="entry name" value="Rce1-like"/>
    <property type="match status" value="1"/>
</dbReference>
<evidence type="ECO:0000256" key="1">
    <source>
        <dbReference type="SAM" id="Phobius"/>
    </source>
</evidence>
<protein>
    <submittedName>
        <fullName evidence="3">Type II CAAX prenyl endopeptidase Rce1 family protein</fullName>
    </submittedName>
</protein>
<reference evidence="4" key="1">
    <citation type="journal article" date="2019" name="Int. J. Syst. Evol. Microbiol.">
        <title>The Global Catalogue of Microorganisms (GCM) 10K type strain sequencing project: providing services to taxonomists for standard genome sequencing and annotation.</title>
        <authorList>
            <consortium name="The Broad Institute Genomics Platform"/>
            <consortium name="The Broad Institute Genome Sequencing Center for Infectious Disease"/>
            <person name="Wu L."/>
            <person name="Ma J."/>
        </authorList>
    </citation>
    <scope>NUCLEOTIDE SEQUENCE [LARGE SCALE GENOMIC DNA]</scope>
    <source>
        <strain evidence="4">JCM 16545</strain>
    </source>
</reference>
<accession>A0ABW4WXS5</accession>
<organism evidence="3 4">
    <name type="scientific">Pontibacter silvestris</name>
    <dbReference type="NCBI Taxonomy" id="2305183"/>
    <lineage>
        <taxon>Bacteria</taxon>
        <taxon>Pseudomonadati</taxon>
        <taxon>Bacteroidota</taxon>
        <taxon>Cytophagia</taxon>
        <taxon>Cytophagales</taxon>
        <taxon>Hymenobacteraceae</taxon>
        <taxon>Pontibacter</taxon>
    </lineage>
</organism>
<feature type="transmembrane region" description="Helical" evidence="1">
    <location>
        <begin position="21"/>
        <end position="38"/>
    </location>
</feature>
<feature type="transmembrane region" description="Helical" evidence="1">
    <location>
        <begin position="89"/>
        <end position="122"/>
    </location>
</feature>
<dbReference type="EMBL" id="JBHUHV010000026">
    <property type="protein sequence ID" value="MFD2066981.1"/>
    <property type="molecule type" value="Genomic_DNA"/>
</dbReference>
<feature type="transmembrane region" description="Helical" evidence="1">
    <location>
        <begin position="134"/>
        <end position="152"/>
    </location>
</feature>
<dbReference type="RefSeq" id="WP_229962946.1">
    <property type="nucleotide sequence ID" value="NZ_JAJJWI010000039.1"/>
</dbReference>
<keyword evidence="1" id="KW-1133">Transmembrane helix</keyword>
<dbReference type="InterPro" id="IPR003675">
    <property type="entry name" value="Rce1/LyrA-like_dom"/>
</dbReference>
<feature type="transmembrane region" description="Helical" evidence="1">
    <location>
        <begin position="164"/>
        <end position="181"/>
    </location>
</feature>
<evidence type="ECO:0000259" key="2">
    <source>
        <dbReference type="Pfam" id="PF02517"/>
    </source>
</evidence>
<keyword evidence="1" id="KW-0812">Transmembrane</keyword>
<sequence>MLNKPLLLLNPKQIRIESPRIGEVINFVIIIIYVYLVADPISKMLGASVQTESIHSFSNIELLIAIILAPIYEEIIFRTHLSGERKHFWSILIIIVILVVVFNNLGLFFIIPVATFFIVIIFNYQKFFNFAIEKHFNITFYVTSVLFAVVHYQNIDVDSPIKKIVILLLTYVPISIYFGYIRKKYGLLSSITVHSINNLLILYINSLVY</sequence>
<feature type="transmembrane region" description="Helical" evidence="1">
    <location>
        <begin position="58"/>
        <end position="77"/>
    </location>
</feature>
<gene>
    <name evidence="3" type="ORF">ACFSKU_08805</name>
</gene>
<feature type="transmembrane region" description="Helical" evidence="1">
    <location>
        <begin position="187"/>
        <end position="208"/>
    </location>
</feature>
<feature type="domain" description="CAAX prenyl protease 2/Lysostaphin resistance protein A-like" evidence="2">
    <location>
        <begin position="133"/>
        <end position="200"/>
    </location>
</feature>